<evidence type="ECO:0000313" key="2">
    <source>
        <dbReference type="EMBL" id="GAA4602907.1"/>
    </source>
</evidence>
<dbReference type="Pfam" id="PF05800">
    <property type="entry name" value="GvpO"/>
    <property type="match status" value="1"/>
</dbReference>
<keyword evidence="3" id="KW-1185">Reference proteome</keyword>
<sequence>MSVSRRDRPERARGRLDDDVDEDYDAEYEAEDYEEDEPRPGRRGAAPAGSRRLSAAEAAQAARREITALTGKATEGVVSIHPADNGWVAGVELLEARRVPSSSDTLALYEVEVDDEGDLVAYRRIQRYPRGRSEAS</sequence>
<feature type="region of interest" description="Disordered" evidence="1">
    <location>
        <begin position="1"/>
        <end position="59"/>
    </location>
</feature>
<dbReference type="RefSeq" id="WP_345348724.1">
    <property type="nucleotide sequence ID" value="NZ_BAABHJ010000002.1"/>
</dbReference>
<evidence type="ECO:0000256" key="1">
    <source>
        <dbReference type="SAM" id="MobiDB-lite"/>
    </source>
</evidence>
<proteinExistence type="predicted"/>
<protein>
    <recommendedName>
        <fullName evidence="4">Gas vesicle protein</fullName>
    </recommendedName>
</protein>
<evidence type="ECO:0000313" key="3">
    <source>
        <dbReference type="Proteomes" id="UP001500212"/>
    </source>
</evidence>
<organism evidence="2 3">
    <name type="scientific">Actinoallomurus liliacearum</name>
    <dbReference type="NCBI Taxonomy" id="1080073"/>
    <lineage>
        <taxon>Bacteria</taxon>
        <taxon>Bacillati</taxon>
        <taxon>Actinomycetota</taxon>
        <taxon>Actinomycetes</taxon>
        <taxon>Streptosporangiales</taxon>
        <taxon>Thermomonosporaceae</taxon>
        <taxon>Actinoallomurus</taxon>
    </lineage>
</organism>
<name>A0ABP8TAU4_9ACTN</name>
<reference evidence="3" key="1">
    <citation type="journal article" date="2019" name="Int. J. Syst. Evol. Microbiol.">
        <title>The Global Catalogue of Microorganisms (GCM) 10K type strain sequencing project: providing services to taxonomists for standard genome sequencing and annotation.</title>
        <authorList>
            <consortium name="The Broad Institute Genomics Platform"/>
            <consortium name="The Broad Institute Genome Sequencing Center for Infectious Disease"/>
            <person name="Wu L."/>
            <person name="Ma J."/>
        </authorList>
    </citation>
    <scope>NUCLEOTIDE SEQUENCE [LARGE SCALE GENOMIC DNA]</scope>
    <source>
        <strain evidence="3">JCM 17938</strain>
    </source>
</reference>
<dbReference type="Proteomes" id="UP001500212">
    <property type="component" value="Unassembled WGS sequence"/>
</dbReference>
<feature type="compositionally biased region" description="Low complexity" evidence="1">
    <location>
        <begin position="43"/>
        <end position="59"/>
    </location>
</feature>
<accession>A0ABP8TAU4</accession>
<dbReference type="InterPro" id="IPR008634">
    <property type="entry name" value="Gas-vesicle_GvpO"/>
</dbReference>
<evidence type="ECO:0008006" key="4">
    <source>
        <dbReference type="Google" id="ProtNLM"/>
    </source>
</evidence>
<dbReference type="EMBL" id="BAABHJ010000002">
    <property type="protein sequence ID" value="GAA4602907.1"/>
    <property type="molecule type" value="Genomic_DNA"/>
</dbReference>
<feature type="compositionally biased region" description="Basic and acidic residues" evidence="1">
    <location>
        <begin position="1"/>
        <end position="17"/>
    </location>
</feature>
<gene>
    <name evidence="2" type="ORF">GCM10023195_09290</name>
</gene>
<comment type="caution">
    <text evidence="2">The sequence shown here is derived from an EMBL/GenBank/DDBJ whole genome shotgun (WGS) entry which is preliminary data.</text>
</comment>
<feature type="compositionally biased region" description="Acidic residues" evidence="1">
    <location>
        <begin position="18"/>
        <end position="37"/>
    </location>
</feature>